<dbReference type="Pfam" id="PF13630">
    <property type="entry name" value="SdpI"/>
    <property type="match status" value="1"/>
</dbReference>
<feature type="transmembrane region" description="Helical" evidence="1">
    <location>
        <begin position="6"/>
        <end position="29"/>
    </location>
</feature>
<gene>
    <name evidence="2" type="ORF">BKG73_16060</name>
</gene>
<comment type="caution">
    <text evidence="2">The sequence shown here is derived from an EMBL/GenBank/DDBJ whole genome shotgun (WGS) entry which is preliminary data.</text>
</comment>
<keyword evidence="3" id="KW-1185">Reference proteome</keyword>
<protein>
    <recommendedName>
        <fullName evidence="4">SdpI family protein</fullName>
    </recommendedName>
</protein>
<dbReference type="EMBL" id="MLIH01000027">
    <property type="protein sequence ID" value="OHU08567.1"/>
    <property type="molecule type" value="Genomic_DNA"/>
</dbReference>
<keyword evidence="1" id="KW-0812">Transmembrane</keyword>
<reference evidence="2 3" key="1">
    <citation type="submission" date="2016-10" db="EMBL/GenBank/DDBJ databases">
        <title>Evaluation of Human, Animal and Environmental Mycobacterium chelonae Isolates by Core Genome Phylogenomic Analysis, Targeted Gene Comparison, and Anti-microbial Susceptibility Patterns: A Tale of Mistaken Identities.</title>
        <authorList>
            <person name="Fogelson S.B."/>
            <person name="Camus A.C."/>
            <person name="Lorenz W."/>
            <person name="Vasireddy R."/>
            <person name="Vasireddy S."/>
            <person name="Smith T."/>
            <person name="Brown-Elliott B.A."/>
            <person name="Wallace R.J.Jr."/>
            <person name="Hasan N.A."/>
            <person name="Reischl U."/>
            <person name="Sanchez S."/>
        </authorList>
    </citation>
    <scope>NUCLEOTIDE SEQUENCE [LARGE SCALE GENOMIC DNA]</scope>
    <source>
        <strain evidence="2 3">8528</strain>
    </source>
</reference>
<name>A0ABX3BXR7_9MYCO</name>
<dbReference type="RefSeq" id="WP_070911095.1">
    <property type="nucleotide sequence ID" value="NZ_MLIC01000003.1"/>
</dbReference>
<accession>A0ABX3BXR7</accession>
<feature type="transmembrane region" description="Helical" evidence="1">
    <location>
        <begin position="59"/>
        <end position="83"/>
    </location>
</feature>
<keyword evidence="1" id="KW-1133">Transmembrane helix</keyword>
<proteinExistence type="predicted"/>
<evidence type="ECO:0000256" key="1">
    <source>
        <dbReference type="SAM" id="Phobius"/>
    </source>
</evidence>
<evidence type="ECO:0000313" key="3">
    <source>
        <dbReference type="Proteomes" id="UP000179621"/>
    </source>
</evidence>
<dbReference type="Proteomes" id="UP000179621">
    <property type="component" value="Unassembled WGS sequence"/>
</dbReference>
<dbReference type="InterPro" id="IPR025962">
    <property type="entry name" value="SdpI/YhfL"/>
</dbReference>
<sequence>MHGALVVGTQLIASAVLAAIVLLMTWRAATGRLPRNQMMGIRIPCTMASEQAWRAGHRAALPVMSLLVVVMVMADVAAIRGVAGTLTMSLWAVGSVAVIIVATFVAASAARKASD</sequence>
<evidence type="ECO:0000313" key="2">
    <source>
        <dbReference type="EMBL" id="OHU08567.1"/>
    </source>
</evidence>
<keyword evidence="1" id="KW-0472">Membrane</keyword>
<organism evidence="2 3">
    <name type="scientific">Mycobacteroides saopaulense</name>
    <dbReference type="NCBI Taxonomy" id="1578165"/>
    <lineage>
        <taxon>Bacteria</taxon>
        <taxon>Bacillati</taxon>
        <taxon>Actinomycetota</taxon>
        <taxon>Actinomycetes</taxon>
        <taxon>Mycobacteriales</taxon>
        <taxon>Mycobacteriaceae</taxon>
        <taxon>Mycobacteroides</taxon>
    </lineage>
</organism>
<feature type="transmembrane region" description="Helical" evidence="1">
    <location>
        <begin position="89"/>
        <end position="110"/>
    </location>
</feature>
<evidence type="ECO:0008006" key="4">
    <source>
        <dbReference type="Google" id="ProtNLM"/>
    </source>
</evidence>